<protein>
    <submittedName>
        <fullName evidence="2">Uncharacterized protein</fullName>
    </submittedName>
</protein>
<keyword evidence="1" id="KW-1133">Transmembrane helix</keyword>
<name>A0AA37LR83_9PEZI</name>
<evidence type="ECO:0000313" key="3">
    <source>
        <dbReference type="Proteomes" id="UP001055172"/>
    </source>
</evidence>
<accession>A0AA37LR83</accession>
<dbReference type="AlphaFoldDB" id="A0AA37LR83"/>
<evidence type="ECO:0000313" key="2">
    <source>
        <dbReference type="EMBL" id="GJC81043.1"/>
    </source>
</evidence>
<dbReference type="EMBL" id="BPPX01000006">
    <property type="protein sequence ID" value="GJC81043.1"/>
    <property type="molecule type" value="Genomic_DNA"/>
</dbReference>
<keyword evidence="3" id="KW-1185">Reference proteome</keyword>
<keyword evidence="1" id="KW-0472">Membrane</keyword>
<sequence>MLVVGVLGQVPKSSAVQSLLIFAACVWSFFSNTCRSIQYTMQNLDSMGNAATTGGFATGTSVLFGLTFTTAMPVIRKPCVHFLSPQHQLTKDM</sequence>
<evidence type="ECO:0000256" key="1">
    <source>
        <dbReference type="SAM" id="Phobius"/>
    </source>
</evidence>
<reference evidence="2 3" key="1">
    <citation type="submission" date="2021-07" db="EMBL/GenBank/DDBJ databases">
        <title>Genome data of Colletotrichum spaethianum.</title>
        <authorList>
            <person name="Utami Y.D."/>
            <person name="Hiruma K."/>
        </authorList>
    </citation>
    <scope>NUCLEOTIDE SEQUENCE [LARGE SCALE GENOMIC DNA]</scope>
    <source>
        <strain evidence="2 3">MAFF 242679</strain>
    </source>
</reference>
<organism evidence="2 3">
    <name type="scientific">Colletotrichum liriopes</name>
    <dbReference type="NCBI Taxonomy" id="708192"/>
    <lineage>
        <taxon>Eukaryota</taxon>
        <taxon>Fungi</taxon>
        <taxon>Dikarya</taxon>
        <taxon>Ascomycota</taxon>
        <taxon>Pezizomycotina</taxon>
        <taxon>Sordariomycetes</taxon>
        <taxon>Hypocreomycetidae</taxon>
        <taxon>Glomerellales</taxon>
        <taxon>Glomerellaceae</taxon>
        <taxon>Colletotrichum</taxon>
        <taxon>Colletotrichum spaethianum species complex</taxon>
    </lineage>
</organism>
<feature type="transmembrane region" description="Helical" evidence="1">
    <location>
        <begin position="15"/>
        <end position="34"/>
    </location>
</feature>
<dbReference type="Proteomes" id="UP001055172">
    <property type="component" value="Unassembled WGS sequence"/>
</dbReference>
<comment type="caution">
    <text evidence="2">The sequence shown here is derived from an EMBL/GenBank/DDBJ whole genome shotgun (WGS) entry which is preliminary data.</text>
</comment>
<proteinExistence type="predicted"/>
<keyword evidence="1" id="KW-0812">Transmembrane</keyword>
<gene>
    <name evidence="2" type="ORF">ColLi_03881</name>
</gene>